<sequence length="106" mass="12453">MYKSFSAILKETEEVYQRLERYEQVMRRLKMRLESSVRDFKPGGVKDFDLCIADALEAVLEALDDGLHYPDDYTDRFIKLKIYQLRNQQNAFGERYHGVVLGLGNN</sequence>
<keyword evidence="1" id="KW-0175">Coiled coil</keyword>
<evidence type="ECO:0000313" key="3">
    <source>
        <dbReference type="Proteomes" id="UP000182589"/>
    </source>
</evidence>
<dbReference type="AlphaFoldDB" id="A0A1H2WMT1"/>
<dbReference type="RefSeq" id="WP_074693489.1">
    <property type="nucleotide sequence ID" value="NZ_FNOJ01000016.1"/>
</dbReference>
<accession>A0A1H2WMT1</accession>
<protein>
    <submittedName>
        <fullName evidence="2">Uncharacterized protein</fullName>
    </submittedName>
</protein>
<gene>
    <name evidence="2" type="ORF">SAMN04489725_1163</name>
</gene>
<reference evidence="3" key="1">
    <citation type="submission" date="2016-10" db="EMBL/GenBank/DDBJ databases">
        <authorList>
            <person name="Varghese N."/>
        </authorList>
    </citation>
    <scope>NUCLEOTIDE SEQUENCE [LARGE SCALE GENOMIC DNA]</scope>
    <source>
        <strain evidence="3">DSM 12489</strain>
    </source>
</reference>
<proteinExistence type="predicted"/>
<name>A0A1H2WMT1_9BACL</name>
<dbReference type="EMBL" id="FNOJ01000016">
    <property type="protein sequence ID" value="SDW81932.1"/>
    <property type="molecule type" value="Genomic_DNA"/>
</dbReference>
<evidence type="ECO:0000313" key="2">
    <source>
        <dbReference type="EMBL" id="SDW81932.1"/>
    </source>
</evidence>
<evidence type="ECO:0000256" key="1">
    <source>
        <dbReference type="SAM" id="Coils"/>
    </source>
</evidence>
<keyword evidence="3" id="KW-1185">Reference proteome</keyword>
<feature type="coiled-coil region" evidence="1">
    <location>
        <begin position="12"/>
        <end position="39"/>
    </location>
</feature>
<dbReference type="STRING" id="89784.SAMN04489725_1163"/>
<organism evidence="2 3">
    <name type="scientific">Alicyclobacillus hesperidum</name>
    <dbReference type="NCBI Taxonomy" id="89784"/>
    <lineage>
        <taxon>Bacteria</taxon>
        <taxon>Bacillati</taxon>
        <taxon>Bacillota</taxon>
        <taxon>Bacilli</taxon>
        <taxon>Bacillales</taxon>
        <taxon>Alicyclobacillaceae</taxon>
        <taxon>Alicyclobacillus</taxon>
    </lineage>
</organism>
<dbReference type="Proteomes" id="UP000182589">
    <property type="component" value="Unassembled WGS sequence"/>
</dbReference>